<reference evidence="1" key="1">
    <citation type="journal article" date="2023" name="IScience">
        <title>Live-bearing cockroach genome reveals convergent evolutionary mechanisms linked to viviparity in insects and beyond.</title>
        <authorList>
            <person name="Fouks B."/>
            <person name="Harrison M.C."/>
            <person name="Mikhailova A.A."/>
            <person name="Marchal E."/>
            <person name="English S."/>
            <person name="Carruthers M."/>
            <person name="Jennings E.C."/>
            <person name="Chiamaka E.L."/>
            <person name="Frigard R.A."/>
            <person name="Pippel M."/>
            <person name="Attardo G.M."/>
            <person name="Benoit J.B."/>
            <person name="Bornberg-Bauer E."/>
            <person name="Tobe S.S."/>
        </authorList>
    </citation>
    <scope>NUCLEOTIDE SEQUENCE</scope>
    <source>
        <strain evidence="1">Stay&amp;Tobe</strain>
    </source>
</reference>
<sequence>PEDGFTPQRFSQSDLNDLVRDLNLPKECMPGTKNVLHEPLVDPQKVLLPPQHIKLGLMKQFVRALPKHGSCF</sequence>
<feature type="non-terminal residue" evidence="1">
    <location>
        <position position="72"/>
    </location>
</feature>
<feature type="non-terminal residue" evidence="1">
    <location>
        <position position="1"/>
    </location>
</feature>
<evidence type="ECO:0000313" key="2">
    <source>
        <dbReference type="Proteomes" id="UP001233999"/>
    </source>
</evidence>
<name>A0AAD8A170_DIPPU</name>
<dbReference type="AlphaFoldDB" id="A0AAD8A170"/>
<keyword evidence="2" id="KW-1185">Reference proteome</keyword>
<gene>
    <name evidence="1" type="ORF">L9F63_016761</name>
</gene>
<organism evidence="1 2">
    <name type="scientific">Diploptera punctata</name>
    <name type="common">Pacific beetle cockroach</name>
    <dbReference type="NCBI Taxonomy" id="6984"/>
    <lineage>
        <taxon>Eukaryota</taxon>
        <taxon>Metazoa</taxon>
        <taxon>Ecdysozoa</taxon>
        <taxon>Arthropoda</taxon>
        <taxon>Hexapoda</taxon>
        <taxon>Insecta</taxon>
        <taxon>Pterygota</taxon>
        <taxon>Neoptera</taxon>
        <taxon>Polyneoptera</taxon>
        <taxon>Dictyoptera</taxon>
        <taxon>Blattodea</taxon>
        <taxon>Blaberoidea</taxon>
        <taxon>Blaberidae</taxon>
        <taxon>Diplopterinae</taxon>
        <taxon>Diploptera</taxon>
    </lineage>
</organism>
<dbReference type="PANTHER" id="PTHR46114:SF1">
    <property type="entry name" value="ZAD DOMAIN-CONTAINING PROTEIN"/>
    <property type="match status" value="1"/>
</dbReference>
<dbReference type="Proteomes" id="UP001233999">
    <property type="component" value="Unassembled WGS sequence"/>
</dbReference>
<proteinExistence type="predicted"/>
<dbReference type="EMBL" id="JASPKZ010004557">
    <property type="protein sequence ID" value="KAJ9590116.1"/>
    <property type="molecule type" value="Genomic_DNA"/>
</dbReference>
<evidence type="ECO:0000313" key="1">
    <source>
        <dbReference type="EMBL" id="KAJ9590116.1"/>
    </source>
</evidence>
<comment type="caution">
    <text evidence="1">The sequence shown here is derived from an EMBL/GenBank/DDBJ whole genome shotgun (WGS) entry which is preliminary data.</text>
</comment>
<dbReference type="PANTHER" id="PTHR46114">
    <property type="entry name" value="APPLE DOMAIN-CONTAINING PROTEIN"/>
    <property type="match status" value="1"/>
</dbReference>
<accession>A0AAD8A170</accession>
<protein>
    <submittedName>
        <fullName evidence="1">Uncharacterized protein</fullName>
    </submittedName>
</protein>
<reference evidence="1" key="2">
    <citation type="submission" date="2023-05" db="EMBL/GenBank/DDBJ databases">
        <authorList>
            <person name="Fouks B."/>
        </authorList>
    </citation>
    <scope>NUCLEOTIDE SEQUENCE</scope>
    <source>
        <strain evidence="1">Stay&amp;Tobe</strain>
        <tissue evidence="1">Testes</tissue>
    </source>
</reference>